<reference evidence="2 3" key="1">
    <citation type="submission" date="2017-03" db="EMBL/GenBank/DDBJ databases">
        <authorList>
            <person name="Afonso C.L."/>
            <person name="Miller P.J."/>
            <person name="Scott M.A."/>
            <person name="Spackman E."/>
            <person name="Goraichik I."/>
            <person name="Dimitrov K.M."/>
            <person name="Suarez D.L."/>
            <person name="Swayne D.E."/>
        </authorList>
    </citation>
    <scope>NUCLEOTIDE SEQUENCE [LARGE SCALE GENOMIC DNA]</scope>
    <source>
        <strain evidence="2 3">CECT 8287</strain>
    </source>
</reference>
<evidence type="ECO:0000313" key="2">
    <source>
        <dbReference type="EMBL" id="SLN44421.1"/>
    </source>
</evidence>
<keyword evidence="3" id="KW-1185">Reference proteome</keyword>
<feature type="transmembrane region" description="Helical" evidence="1">
    <location>
        <begin position="62"/>
        <end position="81"/>
    </location>
</feature>
<feature type="transmembrane region" description="Helical" evidence="1">
    <location>
        <begin position="174"/>
        <end position="198"/>
    </location>
</feature>
<gene>
    <name evidence="2" type="ORF">PEL8287_02255</name>
</gene>
<dbReference type="AlphaFoldDB" id="A0A1Y5SNW2"/>
<organism evidence="2 3">
    <name type="scientific">Roseovarius litorisediminis</name>
    <dbReference type="NCBI Taxonomy" id="1312363"/>
    <lineage>
        <taxon>Bacteria</taxon>
        <taxon>Pseudomonadati</taxon>
        <taxon>Pseudomonadota</taxon>
        <taxon>Alphaproteobacteria</taxon>
        <taxon>Rhodobacterales</taxon>
        <taxon>Roseobacteraceae</taxon>
        <taxon>Roseovarius</taxon>
    </lineage>
</organism>
<keyword evidence="1" id="KW-1133">Transmembrane helix</keyword>
<keyword evidence="1" id="KW-0812">Transmembrane</keyword>
<evidence type="ECO:0000256" key="1">
    <source>
        <dbReference type="SAM" id="Phobius"/>
    </source>
</evidence>
<protein>
    <submittedName>
        <fullName evidence="2">ABC-2 family transporter protein</fullName>
    </submittedName>
</protein>
<sequence>MITRILAIAAAEFRTVRRNRWVFTATLMMVLFALALTFAGSAPTGVLGVDLLTVSVASMTTLAVYLAPFLALMIAFDAIAGEVERGTLGLVLTYPLSRGEMLLGKFLAHLTALAIAITVGLGAAGLASALSGGASADSLFALTRLIATAILLGACFLALGYAASALSGSAAGAAGLAVGLWLVFVVLYDLGLLGAVVFDNGGSFTKSVFPWLLAANPADAFRLWNVAGSEQVALVSGMAGAGAGLPIWAAPLSLLLWPVLALLMARLAFARVEP</sequence>
<feature type="transmembrane region" description="Helical" evidence="1">
    <location>
        <begin position="247"/>
        <end position="269"/>
    </location>
</feature>
<dbReference type="PANTHER" id="PTHR43471:SF1">
    <property type="entry name" value="ABC TRANSPORTER PERMEASE PROTEIN NOSY-RELATED"/>
    <property type="match status" value="1"/>
</dbReference>
<accession>A0A1Y5SNW2</accession>
<feature type="transmembrane region" description="Helical" evidence="1">
    <location>
        <begin position="21"/>
        <end position="42"/>
    </location>
</feature>
<feature type="transmembrane region" description="Helical" evidence="1">
    <location>
        <begin position="139"/>
        <end position="162"/>
    </location>
</feature>
<dbReference type="GO" id="GO:0140359">
    <property type="term" value="F:ABC-type transporter activity"/>
    <property type="evidence" value="ECO:0007669"/>
    <property type="project" value="InterPro"/>
</dbReference>
<dbReference type="GO" id="GO:0005886">
    <property type="term" value="C:plasma membrane"/>
    <property type="evidence" value="ECO:0007669"/>
    <property type="project" value="UniProtKB-SubCell"/>
</dbReference>
<feature type="transmembrane region" description="Helical" evidence="1">
    <location>
        <begin position="102"/>
        <end position="127"/>
    </location>
</feature>
<evidence type="ECO:0000313" key="3">
    <source>
        <dbReference type="Proteomes" id="UP000193827"/>
    </source>
</evidence>
<dbReference type="Proteomes" id="UP000193827">
    <property type="component" value="Unassembled WGS sequence"/>
</dbReference>
<proteinExistence type="predicted"/>
<dbReference type="Pfam" id="PF12679">
    <property type="entry name" value="ABC2_membrane_2"/>
    <property type="match status" value="1"/>
</dbReference>
<dbReference type="EMBL" id="FWFL01000005">
    <property type="protein sequence ID" value="SLN44421.1"/>
    <property type="molecule type" value="Genomic_DNA"/>
</dbReference>
<dbReference type="PANTHER" id="PTHR43471">
    <property type="entry name" value="ABC TRANSPORTER PERMEASE"/>
    <property type="match status" value="1"/>
</dbReference>
<name>A0A1Y5SNW2_9RHOB</name>
<keyword evidence="1" id="KW-0472">Membrane</keyword>